<reference evidence="2" key="3">
    <citation type="submission" date="2015-04" db="UniProtKB">
        <authorList>
            <consortium name="EnsemblPlants"/>
        </authorList>
    </citation>
    <scope>IDENTIFICATION</scope>
    <source>
        <strain evidence="2">cv. Jemalong A17</strain>
    </source>
</reference>
<keyword evidence="3" id="KW-1185">Reference proteome</keyword>
<accession>G7L628</accession>
<name>G7L628_MEDTR</name>
<keyword evidence="1" id="KW-0812">Transmembrane</keyword>
<organism evidence="1 3">
    <name type="scientific">Medicago truncatula</name>
    <name type="common">Barrel medic</name>
    <name type="synonym">Medicago tribuloides</name>
    <dbReference type="NCBI Taxonomy" id="3880"/>
    <lineage>
        <taxon>Eukaryota</taxon>
        <taxon>Viridiplantae</taxon>
        <taxon>Streptophyta</taxon>
        <taxon>Embryophyta</taxon>
        <taxon>Tracheophyta</taxon>
        <taxon>Spermatophyta</taxon>
        <taxon>Magnoliopsida</taxon>
        <taxon>eudicotyledons</taxon>
        <taxon>Gunneridae</taxon>
        <taxon>Pentapetalae</taxon>
        <taxon>rosids</taxon>
        <taxon>fabids</taxon>
        <taxon>Fabales</taxon>
        <taxon>Fabaceae</taxon>
        <taxon>Papilionoideae</taxon>
        <taxon>50 kb inversion clade</taxon>
        <taxon>NPAAA clade</taxon>
        <taxon>Hologalegina</taxon>
        <taxon>IRL clade</taxon>
        <taxon>Trifolieae</taxon>
        <taxon>Medicago</taxon>
    </lineage>
</organism>
<proteinExistence type="predicted"/>
<dbReference type="Proteomes" id="UP000002051">
    <property type="component" value="Unassembled WGS sequence"/>
</dbReference>
<dbReference type="EMBL" id="CM001223">
    <property type="protein sequence ID" value="AES82025.1"/>
    <property type="molecule type" value="Genomic_DNA"/>
</dbReference>
<gene>
    <name evidence="1" type="ordered locus">MTR_7g104450</name>
</gene>
<evidence type="ECO:0000313" key="3">
    <source>
        <dbReference type="Proteomes" id="UP000002051"/>
    </source>
</evidence>
<dbReference type="AlphaFoldDB" id="G7L628"/>
<keyword evidence="1" id="KW-0472">Membrane</keyword>
<reference evidence="1 3" key="1">
    <citation type="journal article" date="2011" name="Nature">
        <title>The Medicago genome provides insight into the evolution of rhizobial symbioses.</title>
        <authorList>
            <person name="Young N.D."/>
            <person name="Debelle F."/>
            <person name="Oldroyd G.E."/>
            <person name="Geurts R."/>
            <person name="Cannon S.B."/>
            <person name="Udvardi M.K."/>
            <person name="Benedito V.A."/>
            <person name="Mayer K.F."/>
            <person name="Gouzy J."/>
            <person name="Schoof H."/>
            <person name="Van de Peer Y."/>
            <person name="Proost S."/>
            <person name="Cook D.R."/>
            <person name="Meyers B.C."/>
            <person name="Spannagl M."/>
            <person name="Cheung F."/>
            <person name="De Mita S."/>
            <person name="Krishnakumar V."/>
            <person name="Gundlach H."/>
            <person name="Zhou S."/>
            <person name="Mudge J."/>
            <person name="Bharti A.K."/>
            <person name="Murray J.D."/>
            <person name="Naoumkina M.A."/>
            <person name="Rosen B."/>
            <person name="Silverstein K.A."/>
            <person name="Tang H."/>
            <person name="Rombauts S."/>
            <person name="Zhao P.X."/>
            <person name="Zhou P."/>
            <person name="Barbe V."/>
            <person name="Bardou P."/>
            <person name="Bechner M."/>
            <person name="Bellec A."/>
            <person name="Berger A."/>
            <person name="Berges H."/>
            <person name="Bidwell S."/>
            <person name="Bisseling T."/>
            <person name="Choisne N."/>
            <person name="Couloux A."/>
            <person name="Denny R."/>
            <person name="Deshpande S."/>
            <person name="Dai X."/>
            <person name="Doyle J.J."/>
            <person name="Dudez A.M."/>
            <person name="Farmer A.D."/>
            <person name="Fouteau S."/>
            <person name="Franken C."/>
            <person name="Gibelin C."/>
            <person name="Gish J."/>
            <person name="Goldstein S."/>
            <person name="Gonzalez A.J."/>
            <person name="Green P.J."/>
            <person name="Hallab A."/>
            <person name="Hartog M."/>
            <person name="Hua A."/>
            <person name="Humphray S.J."/>
            <person name="Jeong D.H."/>
            <person name="Jing Y."/>
            <person name="Jocker A."/>
            <person name="Kenton S.M."/>
            <person name="Kim D.J."/>
            <person name="Klee K."/>
            <person name="Lai H."/>
            <person name="Lang C."/>
            <person name="Lin S."/>
            <person name="Macmil S.L."/>
            <person name="Magdelenat G."/>
            <person name="Matthews L."/>
            <person name="McCorrison J."/>
            <person name="Monaghan E.L."/>
            <person name="Mun J.H."/>
            <person name="Najar F.Z."/>
            <person name="Nicholson C."/>
            <person name="Noirot C."/>
            <person name="O'Bleness M."/>
            <person name="Paule C.R."/>
            <person name="Poulain J."/>
            <person name="Prion F."/>
            <person name="Qin B."/>
            <person name="Qu C."/>
            <person name="Retzel E.F."/>
            <person name="Riddle C."/>
            <person name="Sallet E."/>
            <person name="Samain S."/>
            <person name="Samson N."/>
            <person name="Sanders I."/>
            <person name="Saurat O."/>
            <person name="Scarpelli C."/>
            <person name="Schiex T."/>
            <person name="Segurens B."/>
            <person name="Severin A.J."/>
            <person name="Sherrier D.J."/>
            <person name="Shi R."/>
            <person name="Sims S."/>
            <person name="Singer S.R."/>
            <person name="Sinharoy S."/>
            <person name="Sterck L."/>
            <person name="Viollet A."/>
            <person name="Wang B.B."/>
            <person name="Wang K."/>
            <person name="Wang M."/>
            <person name="Wang X."/>
            <person name="Warfsmann J."/>
            <person name="Weissenbach J."/>
            <person name="White D.D."/>
            <person name="White J.D."/>
            <person name="Wiley G.B."/>
            <person name="Wincker P."/>
            <person name="Xing Y."/>
            <person name="Yang L."/>
            <person name="Yao Z."/>
            <person name="Ying F."/>
            <person name="Zhai J."/>
            <person name="Zhou L."/>
            <person name="Zuber A."/>
            <person name="Denarie J."/>
            <person name="Dixon R.A."/>
            <person name="May G.D."/>
            <person name="Schwartz D.C."/>
            <person name="Rogers J."/>
            <person name="Quetier F."/>
            <person name="Town C.D."/>
            <person name="Roe B.A."/>
        </authorList>
    </citation>
    <scope>NUCLEOTIDE SEQUENCE [LARGE SCALE GENOMIC DNA]</scope>
    <source>
        <strain evidence="1">A17</strain>
        <strain evidence="2 3">cv. Jemalong A17</strain>
    </source>
</reference>
<dbReference type="HOGENOM" id="CLU_2691543_0_0_1"/>
<sequence length="74" mass="8388">MEEDEWIYEINDNGIFTVNAIYVYLSNTISSSLSSYLEPGKGLLLKKLRESLAPIKGSYERSTMTMKPPTPLKN</sequence>
<protein>
    <submittedName>
        <fullName evidence="1">Transmembrane protein, putative</fullName>
    </submittedName>
</protein>
<dbReference type="EnsemblPlants" id="AES82025">
    <property type="protein sequence ID" value="AES82025"/>
    <property type="gene ID" value="MTR_7g104450"/>
</dbReference>
<dbReference type="PaxDb" id="3880-AES82025"/>
<reference evidence="1 3" key="2">
    <citation type="journal article" date="2014" name="BMC Genomics">
        <title>An improved genome release (version Mt4.0) for the model legume Medicago truncatula.</title>
        <authorList>
            <person name="Tang H."/>
            <person name="Krishnakumar V."/>
            <person name="Bidwell S."/>
            <person name="Rosen B."/>
            <person name="Chan A."/>
            <person name="Zhou S."/>
            <person name="Gentzbittel L."/>
            <person name="Childs K.L."/>
            <person name="Yandell M."/>
            <person name="Gundlach H."/>
            <person name="Mayer K.F."/>
            <person name="Schwartz D.C."/>
            <person name="Town C.D."/>
        </authorList>
    </citation>
    <scope>GENOME REANNOTATION</scope>
    <source>
        <strain evidence="2 3">cv. Jemalong A17</strain>
    </source>
</reference>
<evidence type="ECO:0000313" key="2">
    <source>
        <dbReference type="EnsemblPlants" id="AES82025"/>
    </source>
</evidence>
<evidence type="ECO:0000313" key="1">
    <source>
        <dbReference type="EMBL" id="AES82025.1"/>
    </source>
</evidence>